<gene>
    <name evidence="1" type="ORF">UFOVP424_18</name>
</gene>
<protein>
    <submittedName>
        <fullName evidence="1">Uncharacterized protein</fullName>
    </submittedName>
</protein>
<evidence type="ECO:0000313" key="1">
    <source>
        <dbReference type="EMBL" id="CAB4141711.1"/>
    </source>
</evidence>
<accession>A0A6J5M6F1</accession>
<dbReference type="EMBL" id="LR796395">
    <property type="protein sequence ID" value="CAB4141711.1"/>
    <property type="molecule type" value="Genomic_DNA"/>
</dbReference>
<proteinExistence type="predicted"/>
<organism evidence="1">
    <name type="scientific">uncultured Caudovirales phage</name>
    <dbReference type="NCBI Taxonomy" id="2100421"/>
    <lineage>
        <taxon>Viruses</taxon>
        <taxon>Duplodnaviria</taxon>
        <taxon>Heunggongvirae</taxon>
        <taxon>Uroviricota</taxon>
        <taxon>Caudoviricetes</taxon>
        <taxon>Peduoviridae</taxon>
        <taxon>Maltschvirus</taxon>
        <taxon>Maltschvirus maltsch</taxon>
    </lineage>
</organism>
<name>A0A6J5M6F1_9CAUD</name>
<sequence length="74" mass="8690">MKQKAHTILDCKLIKVEKKYNQVRPGKFFYNLQLEGMDEPLLVETEHSLEIGIVGHKIKYKLNEDNEVSDFELI</sequence>
<reference evidence="1" key="1">
    <citation type="submission" date="2020-04" db="EMBL/GenBank/DDBJ databases">
        <authorList>
            <person name="Chiriac C."/>
            <person name="Salcher M."/>
            <person name="Ghai R."/>
            <person name="Kavagutti S V."/>
        </authorList>
    </citation>
    <scope>NUCLEOTIDE SEQUENCE</scope>
</reference>